<dbReference type="OrthoDB" id="7699631at2759"/>
<gene>
    <name evidence="3" type="ORF">G2W53_027518</name>
</gene>
<accession>A0A834WIH7</accession>
<comment type="caution">
    <text evidence="3">The sequence shown here is derived from an EMBL/GenBank/DDBJ whole genome shotgun (WGS) entry which is preliminary data.</text>
</comment>
<dbReference type="Pfam" id="PF05699">
    <property type="entry name" value="Dimer_Tnp_hAT"/>
    <property type="match status" value="1"/>
</dbReference>
<feature type="domain" description="HAT C-terminal dimerisation" evidence="2">
    <location>
        <begin position="380"/>
        <end position="441"/>
    </location>
</feature>
<dbReference type="SUPFAM" id="SSF53098">
    <property type="entry name" value="Ribonuclease H-like"/>
    <property type="match status" value="1"/>
</dbReference>
<dbReference type="InterPro" id="IPR012337">
    <property type="entry name" value="RNaseH-like_sf"/>
</dbReference>
<dbReference type="InterPro" id="IPR008906">
    <property type="entry name" value="HATC_C_dom"/>
</dbReference>
<protein>
    <submittedName>
        <fullName evidence="3">Zinc finger BED domain-containing protein RICESLEEPER 2-like</fullName>
    </submittedName>
</protein>
<evidence type="ECO:0000313" key="3">
    <source>
        <dbReference type="EMBL" id="KAF7822063.1"/>
    </source>
</evidence>
<dbReference type="InterPro" id="IPR052035">
    <property type="entry name" value="ZnF_BED_domain_contain"/>
</dbReference>
<dbReference type="Proteomes" id="UP000634136">
    <property type="component" value="Unassembled WGS sequence"/>
</dbReference>
<feature type="compositionally biased region" description="Low complexity" evidence="1">
    <location>
        <begin position="70"/>
        <end position="88"/>
    </location>
</feature>
<name>A0A834WIH7_9FABA</name>
<organism evidence="3 4">
    <name type="scientific">Senna tora</name>
    <dbReference type="NCBI Taxonomy" id="362788"/>
    <lineage>
        <taxon>Eukaryota</taxon>
        <taxon>Viridiplantae</taxon>
        <taxon>Streptophyta</taxon>
        <taxon>Embryophyta</taxon>
        <taxon>Tracheophyta</taxon>
        <taxon>Spermatophyta</taxon>
        <taxon>Magnoliopsida</taxon>
        <taxon>eudicotyledons</taxon>
        <taxon>Gunneridae</taxon>
        <taxon>Pentapetalae</taxon>
        <taxon>rosids</taxon>
        <taxon>fabids</taxon>
        <taxon>Fabales</taxon>
        <taxon>Fabaceae</taxon>
        <taxon>Caesalpinioideae</taxon>
        <taxon>Cassia clade</taxon>
        <taxon>Senna</taxon>
    </lineage>
</organism>
<evidence type="ECO:0000256" key="1">
    <source>
        <dbReference type="SAM" id="MobiDB-lite"/>
    </source>
</evidence>
<dbReference type="GO" id="GO:0046983">
    <property type="term" value="F:protein dimerization activity"/>
    <property type="evidence" value="ECO:0007669"/>
    <property type="project" value="InterPro"/>
</dbReference>
<evidence type="ECO:0000259" key="2">
    <source>
        <dbReference type="Pfam" id="PF05699"/>
    </source>
</evidence>
<keyword evidence="4" id="KW-1185">Reference proteome</keyword>
<proteinExistence type="predicted"/>
<feature type="region of interest" description="Disordered" evidence="1">
    <location>
        <begin position="52"/>
        <end position="88"/>
    </location>
</feature>
<evidence type="ECO:0000313" key="4">
    <source>
        <dbReference type="Proteomes" id="UP000634136"/>
    </source>
</evidence>
<sequence length="555" mass="62698">MDRAASESTLDEKRVALYEELAKVDGLTDDELVRAHMRITSDLALLMTNPNNEQSQEQGQTQAPPPTPASPLEATTTATSASAPATNSTIVVTKRKPLAHKSTVWDHFDKLPVDENNLEARARCRVEIIGKAIEKCLLGWGIENVFSITVDNASSNDTTVTYLKKRMRNWNGLVCDGDFLHVRCCAHILNLVVNDELRDLHYSIGAIRNVVRSVRSSPARLARFKGFVEKEKIKTKSLVCLDDSTRVFYSIIVRLYVMSNACFYDIAHVQTMLKASIAHRKYDKYWGYKLDYVNSNFEDIYDDLQECETMKKNVRDTLDRLYEQYSVRIVNESVEHPQESGESNTTPGADGLSMPDFVNTNPKGKWWSKKKNNATDQKSDLEKYLVDEIHDNDNNFDIVAWWKVNANKYKILSLIARDVLVVPVSTVASESAFSKGGRLLDVQVQRCYLSIYYVQIFGSSVPISFVPSSKKVNTQPHFGSSIRVSIFCILQNLHNANVALYSAEYNAKMHYVDSAFYRNGNLETLVQRQVFEIDGSSDGCSMSESTAIYDFDNVL</sequence>
<dbReference type="PANTHER" id="PTHR46481:SF8">
    <property type="entry name" value="ZINC FINGER BED DOMAIN-CONTAINING PROTEIN RICESLEEPER 1-LIKE"/>
    <property type="match status" value="1"/>
</dbReference>
<dbReference type="EMBL" id="JAAIUW010000008">
    <property type="protein sequence ID" value="KAF7822063.1"/>
    <property type="molecule type" value="Genomic_DNA"/>
</dbReference>
<reference evidence="3" key="1">
    <citation type="submission" date="2020-09" db="EMBL/GenBank/DDBJ databases">
        <title>Genome-Enabled Discovery of Anthraquinone Biosynthesis in Senna tora.</title>
        <authorList>
            <person name="Kang S.-H."/>
            <person name="Pandey R.P."/>
            <person name="Lee C.-M."/>
            <person name="Sim J.-S."/>
            <person name="Jeong J.-T."/>
            <person name="Choi B.-S."/>
            <person name="Jung M."/>
            <person name="Ginzburg D."/>
            <person name="Zhao K."/>
            <person name="Won S.Y."/>
            <person name="Oh T.-J."/>
            <person name="Yu Y."/>
            <person name="Kim N.-H."/>
            <person name="Lee O.R."/>
            <person name="Lee T.-H."/>
            <person name="Bashyal P."/>
            <person name="Kim T.-S."/>
            <person name="Lee W.-H."/>
            <person name="Kawkins C."/>
            <person name="Kim C.-K."/>
            <person name="Kim J.S."/>
            <person name="Ahn B.O."/>
            <person name="Rhee S.Y."/>
            <person name="Sohng J.K."/>
        </authorList>
    </citation>
    <scope>NUCLEOTIDE SEQUENCE</scope>
    <source>
        <tissue evidence="3">Leaf</tissue>
    </source>
</reference>
<dbReference type="AlphaFoldDB" id="A0A834WIH7"/>
<dbReference type="PANTHER" id="PTHR46481">
    <property type="entry name" value="ZINC FINGER BED DOMAIN-CONTAINING PROTEIN 4"/>
    <property type="match status" value="1"/>
</dbReference>
<feature type="compositionally biased region" description="Polar residues" evidence="1">
    <location>
        <begin position="52"/>
        <end position="62"/>
    </location>
</feature>
<feature type="region of interest" description="Disordered" evidence="1">
    <location>
        <begin position="333"/>
        <end position="354"/>
    </location>
</feature>